<evidence type="ECO:0000256" key="5">
    <source>
        <dbReference type="ARBA" id="ARBA00039120"/>
    </source>
</evidence>
<comment type="catalytic activity">
    <reaction evidence="16">
        <text>N-terminal L-methionyl-L-glutamyl-[protein] + acetyl-CoA = N-terminal N(alpha)-acetyl-L-methionyl-L-glutamyl-[protein] + CoA + H(+)</text>
        <dbReference type="Rhea" id="RHEA:50488"/>
        <dbReference type="Rhea" id="RHEA-COMP:12696"/>
        <dbReference type="Rhea" id="RHEA-COMP:12697"/>
        <dbReference type="ChEBI" id="CHEBI:15378"/>
        <dbReference type="ChEBI" id="CHEBI:57287"/>
        <dbReference type="ChEBI" id="CHEBI:57288"/>
        <dbReference type="ChEBI" id="CHEBI:133359"/>
        <dbReference type="ChEBI" id="CHEBI:133360"/>
        <dbReference type="EC" id="2.3.1.254"/>
    </reaction>
</comment>
<comment type="catalytic activity">
    <reaction evidence="15">
        <text>N-terminal L-methionyl-L-glutaminyl-[protein] + acetyl-CoA = N-terminal N(alpha)-acetyl-L-methionyl-L-glutaminyl-[protein] + CoA + H(+)</text>
        <dbReference type="Rhea" id="RHEA:50492"/>
        <dbReference type="Rhea" id="RHEA-COMP:12698"/>
        <dbReference type="Rhea" id="RHEA-COMP:12699"/>
        <dbReference type="ChEBI" id="CHEBI:15378"/>
        <dbReference type="ChEBI" id="CHEBI:57287"/>
        <dbReference type="ChEBI" id="CHEBI:57288"/>
        <dbReference type="ChEBI" id="CHEBI:133361"/>
        <dbReference type="ChEBI" id="CHEBI:133362"/>
        <dbReference type="EC" id="2.3.1.254"/>
    </reaction>
</comment>
<gene>
    <name evidence="18" type="ORF">OXX778_LOCUS981</name>
</gene>
<dbReference type="CDD" id="cd04301">
    <property type="entry name" value="NAT_SF"/>
    <property type="match status" value="1"/>
</dbReference>
<dbReference type="Gene3D" id="3.40.630.30">
    <property type="match status" value="1"/>
</dbReference>
<comment type="similarity">
    <text evidence="3">Belongs to the acetyltransferase family. ARD1 subfamily.</text>
</comment>
<evidence type="ECO:0000256" key="12">
    <source>
        <dbReference type="ARBA" id="ARBA00046112"/>
    </source>
</evidence>
<evidence type="ECO:0000256" key="11">
    <source>
        <dbReference type="ARBA" id="ARBA00042743"/>
    </source>
</evidence>
<evidence type="ECO:0000256" key="8">
    <source>
        <dbReference type="ARBA" id="ARBA00042295"/>
    </source>
</evidence>
<evidence type="ECO:0000256" key="9">
    <source>
        <dbReference type="ARBA" id="ARBA00042702"/>
    </source>
</evidence>
<comment type="catalytic activity">
    <reaction evidence="14">
        <text>N-terminal L-methionyl-L-asparaginyl-[protein] + acetyl-CoA = N-terminal N(alpha)-acetyl-L-methionyl-L-asparaginyl-[protein] + CoA + H(+)</text>
        <dbReference type="Rhea" id="RHEA:50484"/>
        <dbReference type="Rhea" id="RHEA-COMP:12694"/>
        <dbReference type="Rhea" id="RHEA-COMP:12695"/>
        <dbReference type="ChEBI" id="CHEBI:15378"/>
        <dbReference type="ChEBI" id="CHEBI:57287"/>
        <dbReference type="ChEBI" id="CHEBI:57288"/>
        <dbReference type="ChEBI" id="CHEBI:133356"/>
        <dbReference type="ChEBI" id="CHEBI:133358"/>
        <dbReference type="EC" id="2.3.1.254"/>
    </reaction>
</comment>
<dbReference type="GO" id="GO:0120518">
    <property type="term" value="F:protein N-terminal-methionine acetyltransferase activity"/>
    <property type="evidence" value="ECO:0007669"/>
    <property type="project" value="UniProtKB-EC"/>
</dbReference>
<reference evidence="18" key="1">
    <citation type="submission" date="2021-02" db="EMBL/GenBank/DDBJ databases">
        <authorList>
            <person name="Nowell W R."/>
        </authorList>
    </citation>
    <scope>NUCLEOTIDE SEQUENCE</scope>
    <source>
        <strain evidence="18">Ploen Becks lab</strain>
    </source>
</reference>
<comment type="function">
    <text evidence="12">Catalytic subunit of the NatB complex which catalyzes acetylation of the N-terminal methionine residues of peptides beginning with Met-Asp, Met-Glu, Met-Asn and Met-Gln. Proteins with cell cycle functions are overrepresented in the pool of NatB substrates. Required for maintaining the structure and function of actomyosin fibers and for proper cellular migration.</text>
</comment>
<protein>
    <recommendedName>
        <fullName evidence="6">N-alpha-acetyltransferase 20</fullName>
        <ecNumber evidence="5">2.3.1.254</ecNumber>
    </recommendedName>
    <alternativeName>
        <fullName evidence="10">Methionine N-acetyltransferase</fullName>
    </alternativeName>
    <alternativeName>
        <fullName evidence="7">N-acetyltransferase 5</fullName>
    </alternativeName>
    <alternativeName>
        <fullName evidence="11">N-terminal acetyltransferase B complex catalytic subunit NAA20</fullName>
    </alternativeName>
    <alternativeName>
        <fullName evidence="9">N-terminal acetyltransferase B complex catalytic subunit NAT5</fullName>
    </alternativeName>
    <alternativeName>
        <fullName evidence="8">NatB catalytic subunit</fullName>
    </alternativeName>
</protein>
<dbReference type="Pfam" id="PF00583">
    <property type="entry name" value="Acetyltransf_1"/>
    <property type="match status" value="1"/>
</dbReference>
<dbReference type="EC" id="2.3.1.254" evidence="5"/>
<evidence type="ECO:0000256" key="3">
    <source>
        <dbReference type="ARBA" id="ARBA00025786"/>
    </source>
</evidence>
<feature type="domain" description="N-acetyltransferase" evidence="17">
    <location>
        <begin position="2"/>
        <end position="152"/>
    </location>
</feature>
<evidence type="ECO:0000313" key="19">
    <source>
        <dbReference type="Proteomes" id="UP000663879"/>
    </source>
</evidence>
<evidence type="ECO:0000256" key="14">
    <source>
        <dbReference type="ARBA" id="ARBA00047402"/>
    </source>
</evidence>
<comment type="caution">
    <text evidence="18">The sequence shown here is derived from an EMBL/GenBank/DDBJ whole genome shotgun (WGS) entry which is preliminary data.</text>
</comment>
<evidence type="ECO:0000313" key="18">
    <source>
        <dbReference type="EMBL" id="CAF0710593.1"/>
    </source>
</evidence>
<name>A0A813M0E4_9BILA</name>
<evidence type="ECO:0000256" key="1">
    <source>
        <dbReference type="ARBA" id="ARBA00022679"/>
    </source>
</evidence>
<evidence type="ECO:0000256" key="16">
    <source>
        <dbReference type="ARBA" id="ARBA00048890"/>
    </source>
</evidence>
<evidence type="ECO:0000256" key="15">
    <source>
        <dbReference type="ARBA" id="ARBA00048177"/>
    </source>
</evidence>
<dbReference type="InterPro" id="IPR000182">
    <property type="entry name" value="GNAT_dom"/>
</dbReference>
<dbReference type="InterPro" id="IPR051646">
    <property type="entry name" value="NatB_acetyltransferase_subunit"/>
</dbReference>
<keyword evidence="1" id="KW-0808">Transferase</keyword>
<evidence type="ECO:0000256" key="4">
    <source>
        <dbReference type="ARBA" id="ARBA00038748"/>
    </source>
</evidence>
<dbReference type="EMBL" id="CAJNOC010000057">
    <property type="protein sequence ID" value="CAF0710593.1"/>
    <property type="molecule type" value="Genomic_DNA"/>
</dbReference>
<comment type="subunit">
    <text evidence="4">Component of the N-terminal acetyltransferase B (NatB) complex which is composed of NAA20 and NAA25.</text>
</comment>
<evidence type="ECO:0000256" key="13">
    <source>
        <dbReference type="ARBA" id="ARBA00047385"/>
    </source>
</evidence>
<evidence type="ECO:0000256" key="7">
    <source>
        <dbReference type="ARBA" id="ARBA00041220"/>
    </source>
</evidence>
<keyword evidence="2" id="KW-0012">Acyltransferase</keyword>
<accession>A0A813M0E4</accession>
<evidence type="ECO:0000259" key="17">
    <source>
        <dbReference type="PROSITE" id="PS51186"/>
    </source>
</evidence>
<proteinExistence type="inferred from homology"/>
<dbReference type="PANTHER" id="PTHR45910">
    <property type="entry name" value="N-ALPHA-ACETYLTRANSFERASE 20"/>
    <property type="match status" value="1"/>
</dbReference>
<evidence type="ECO:0000256" key="10">
    <source>
        <dbReference type="ARBA" id="ARBA00042723"/>
    </source>
</evidence>
<dbReference type="InterPro" id="IPR016181">
    <property type="entry name" value="Acyl_CoA_acyltransferase"/>
</dbReference>
<evidence type="ECO:0000256" key="2">
    <source>
        <dbReference type="ARBA" id="ARBA00023315"/>
    </source>
</evidence>
<dbReference type="PROSITE" id="PS51186">
    <property type="entry name" value="GNAT"/>
    <property type="match status" value="1"/>
</dbReference>
<keyword evidence="19" id="KW-1185">Reference proteome</keyword>
<dbReference type="SUPFAM" id="SSF55729">
    <property type="entry name" value="Acyl-CoA N-acyltransferases (Nat)"/>
    <property type="match status" value="1"/>
</dbReference>
<dbReference type="Proteomes" id="UP000663879">
    <property type="component" value="Unassembled WGS sequence"/>
</dbReference>
<dbReference type="PANTHER" id="PTHR45910:SF1">
    <property type="entry name" value="N-ALPHA-ACETYLTRANSFERASE 20"/>
    <property type="match status" value="1"/>
</dbReference>
<organism evidence="18 19">
    <name type="scientific">Brachionus calyciflorus</name>
    <dbReference type="NCBI Taxonomy" id="104777"/>
    <lineage>
        <taxon>Eukaryota</taxon>
        <taxon>Metazoa</taxon>
        <taxon>Spiralia</taxon>
        <taxon>Gnathifera</taxon>
        <taxon>Rotifera</taxon>
        <taxon>Eurotatoria</taxon>
        <taxon>Monogononta</taxon>
        <taxon>Pseudotrocha</taxon>
        <taxon>Ploima</taxon>
        <taxon>Brachionidae</taxon>
        <taxon>Brachionus</taxon>
    </lineage>
</organism>
<comment type="catalytic activity">
    <reaction evidence="13">
        <text>N-terminal L-methionyl-L-aspartyl-[protein] + acetyl-CoA = N-terminal N(alpha)-acetyl-L-methionyl-L-aspartyl-[protein] + CoA + H(+)</text>
        <dbReference type="Rhea" id="RHEA:50480"/>
        <dbReference type="Rhea" id="RHEA-COMP:12692"/>
        <dbReference type="Rhea" id="RHEA-COMP:12693"/>
        <dbReference type="ChEBI" id="CHEBI:15378"/>
        <dbReference type="ChEBI" id="CHEBI:57287"/>
        <dbReference type="ChEBI" id="CHEBI:57288"/>
        <dbReference type="ChEBI" id="CHEBI:133045"/>
        <dbReference type="ChEBI" id="CHEBI:133063"/>
        <dbReference type="EC" id="2.3.1.254"/>
    </reaction>
</comment>
<dbReference type="GO" id="GO:0031416">
    <property type="term" value="C:NatB complex"/>
    <property type="evidence" value="ECO:0007669"/>
    <property type="project" value="TreeGrafter"/>
</dbReference>
<evidence type="ECO:0000256" key="6">
    <source>
        <dbReference type="ARBA" id="ARBA00039529"/>
    </source>
</evidence>
<dbReference type="AlphaFoldDB" id="A0A813M0E4"/>
<sequence>MSITREFTCFDLLKINNVNLDILTENFGLPFYLQYLTKWPEMFLVNESITGRFKGYIMAKVEGNKENWHGHVTCLSVAPEFRRQGVSRLLMNEFEKVSEIKNSWFCDLFVRVSNKIAYDMYTKFGYTVYRRVLDYYTGEHDEDAFDMRKAMSRDVAKKSVIPLPHPVTADELD</sequence>
<dbReference type="OrthoDB" id="10264728at2759"/>